<feature type="domain" description="HPt" evidence="2">
    <location>
        <begin position="363"/>
        <end position="455"/>
    </location>
</feature>
<evidence type="ECO:0000313" key="4">
    <source>
        <dbReference type="Proteomes" id="UP001169069"/>
    </source>
</evidence>
<evidence type="ECO:0000313" key="3">
    <source>
        <dbReference type="EMBL" id="MDM5271229.1"/>
    </source>
</evidence>
<dbReference type="InterPro" id="IPR008207">
    <property type="entry name" value="Sig_transdc_His_kin_Hpt_dom"/>
</dbReference>
<accession>A0ABT7QWM3</accession>
<name>A0ABT7QWM3_9BACT</name>
<comment type="caution">
    <text evidence="3">The sequence shown here is derived from an EMBL/GenBank/DDBJ whole genome shotgun (WGS) entry which is preliminary data.</text>
</comment>
<feature type="modified residue" description="Phosphohistidine" evidence="1">
    <location>
        <position position="402"/>
    </location>
</feature>
<protein>
    <recommendedName>
        <fullName evidence="2">HPt domain-containing protein</fullName>
    </recommendedName>
</protein>
<keyword evidence="1" id="KW-0597">Phosphoprotein</keyword>
<sequence>MYYITNQNHQVVAVDKALLDLIGLQSVEELYQKVIKEEISFTSLSPDSLIIVSGDNEENQYNFDLKSTSLSSMLGELTLNVLTTSEILEKPEKESISFSEDIGLIDEKEEPLSILETEDTGTDEEIISILDEDFLKEPEEEIGISEEEPADFEPIGILEEEEVELPTLEPTVAEEESVAITTEATPEVEKSTEPIYIDVTAVCKTIGITPDEYNTFLNEFIDTAISLEQDINSENDETQSSAIKTLVQLSEVLHLPELSNAAKEIEKASIIERDTFVEDFYNKLARITTKHTTVSEVEEEIELPSIEPEISLEEEVVIAPEIAEVPEEETLPEGSFGTIDLSNVKPTHFDFRLEEAADELSLPVELIEEFVHDFIGQARTETENMLEAYKQGDLDRIQKIGHLLKGASSNLRINPLADTLYEIQFCEDSNRLESLIKSYWAHFIAFEKQMELTSK</sequence>
<dbReference type="EMBL" id="JAQIBD010000001">
    <property type="protein sequence ID" value="MDM5271229.1"/>
    <property type="molecule type" value="Genomic_DNA"/>
</dbReference>
<dbReference type="RefSeq" id="WP_289412561.1">
    <property type="nucleotide sequence ID" value="NZ_JAQIBD010000001.1"/>
</dbReference>
<dbReference type="Proteomes" id="UP001169069">
    <property type="component" value="Unassembled WGS sequence"/>
</dbReference>
<dbReference type="SUPFAM" id="SSF47226">
    <property type="entry name" value="Histidine-containing phosphotransfer domain, HPT domain"/>
    <property type="match status" value="1"/>
</dbReference>
<dbReference type="InterPro" id="IPR036641">
    <property type="entry name" value="HPT_dom_sf"/>
</dbReference>
<dbReference type="Gene3D" id="1.20.120.160">
    <property type="entry name" value="HPT domain"/>
    <property type="match status" value="1"/>
</dbReference>
<dbReference type="PROSITE" id="PS50894">
    <property type="entry name" value="HPT"/>
    <property type="match status" value="1"/>
</dbReference>
<proteinExistence type="predicted"/>
<organism evidence="3 4">
    <name type="scientific">Sulfurovum zhangzhouensis</name>
    <dbReference type="NCBI Taxonomy" id="3019067"/>
    <lineage>
        <taxon>Bacteria</taxon>
        <taxon>Pseudomonadati</taxon>
        <taxon>Campylobacterota</taxon>
        <taxon>Epsilonproteobacteria</taxon>
        <taxon>Campylobacterales</taxon>
        <taxon>Sulfurovaceae</taxon>
        <taxon>Sulfurovum</taxon>
    </lineage>
</organism>
<evidence type="ECO:0000259" key="2">
    <source>
        <dbReference type="PROSITE" id="PS50894"/>
    </source>
</evidence>
<keyword evidence="4" id="KW-1185">Reference proteome</keyword>
<reference evidence="3" key="1">
    <citation type="submission" date="2023-01" db="EMBL/GenBank/DDBJ databases">
        <title>Sulfurovum sp. zt1-1 genome assembly.</title>
        <authorList>
            <person name="Wang J."/>
        </authorList>
    </citation>
    <scope>NUCLEOTIDE SEQUENCE</scope>
    <source>
        <strain evidence="3">Zt1-1</strain>
    </source>
</reference>
<gene>
    <name evidence="3" type="ORF">PGH07_03485</name>
</gene>
<evidence type="ECO:0000256" key="1">
    <source>
        <dbReference type="PROSITE-ProRule" id="PRU00110"/>
    </source>
</evidence>